<dbReference type="AlphaFoldDB" id="A0A8J4YIX1"/>
<protein>
    <submittedName>
        <fullName evidence="1">Uncharacterized protein</fullName>
    </submittedName>
</protein>
<organism evidence="1 2">
    <name type="scientific">Chionoecetes opilio</name>
    <name type="common">Atlantic snow crab</name>
    <name type="synonym">Cancer opilio</name>
    <dbReference type="NCBI Taxonomy" id="41210"/>
    <lineage>
        <taxon>Eukaryota</taxon>
        <taxon>Metazoa</taxon>
        <taxon>Ecdysozoa</taxon>
        <taxon>Arthropoda</taxon>
        <taxon>Crustacea</taxon>
        <taxon>Multicrustacea</taxon>
        <taxon>Malacostraca</taxon>
        <taxon>Eumalacostraca</taxon>
        <taxon>Eucarida</taxon>
        <taxon>Decapoda</taxon>
        <taxon>Pleocyemata</taxon>
        <taxon>Brachyura</taxon>
        <taxon>Eubrachyura</taxon>
        <taxon>Majoidea</taxon>
        <taxon>Majidae</taxon>
        <taxon>Chionoecetes</taxon>
    </lineage>
</organism>
<gene>
    <name evidence="1" type="ORF">GWK47_044770</name>
</gene>
<dbReference type="EMBL" id="JACEEZ010009795">
    <property type="protein sequence ID" value="KAG0722285.1"/>
    <property type="molecule type" value="Genomic_DNA"/>
</dbReference>
<evidence type="ECO:0000313" key="1">
    <source>
        <dbReference type="EMBL" id="KAG0722285.1"/>
    </source>
</evidence>
<comment type="caution">
    <text evidence="1">The sequence shown here is derived from an EMBL/GenBank/DDBJ whole genome shotgun (WGS) entry which is preliminary data.</text>
</comment>
<name>A0A8J4YIX1_CHIOP</name>
<reference evidence="1" key="1">
    <citation type="submission" date="2020-07" db="EMBL/GenBank/DDBJ databases">
        <title>The High-quality genome of the commercially important snow crab, Chionoecetes opilio.</title>
        <authorList>
            <person name="Jeong J.-H."/>
            <person name="Ryu S."/>
        </authorList>
    </citation>
    <scope>NUCLEOTIDE SEQUENCE</scope>
    <source>
        <strain evidence="1">MADBK_172401_WGS</strain>
        <tissue evidence="1">Digestive gland</tissue>
    </source>
</reference>
<proteinExistence type="predicted"/>
<dbReference type="Proteomes" id="UP000770661">
    <property type="component" value="Unassembled WGS sequence"/>
</dbReference>
<keyword evidence="2" id="KW-1185">Reference proteome</keyword>
<sequence>MDWRRCATGSGGRSKGWLLFPRCCVAGACGRSPILEIRLLLITRTLRIRTAVRGHGRTCSRALQVGLCPMTRLRLPYHPISLVPPKIQAETSVCSCFEIFMLLKEFYRSVILTEETAVKFLRETIFWTHTRSRAVSSVWQCMQEKENVTEVGNIGLCFAVLAEGAQSSRFCSQRQHILPLRGHHTS</sequence>
<accession>A0A8J4YIX1</accession>
<evidence type="ECO:0000313" key="2">
    <source>
        <dbReference type="Proteomes" id="UP000770661"/>
    </source>
</evidence>